<comment type="cofactor">
    <cofactor evidence="1">
        <name>Mn(2+)</name>
        <dbReference type="ChEBI" id="CHEBI:29035"/>
    </cofactor>
</comment>
<evidence type="ECO:0000259" key="12">
    <source>
        <dbReference type="PROSITE" id="PS50142"/>
    </source>
</evidence>
<feature type="domain" description="RNase III" evidence="12">
    <location>
        <begin position="42"/>
        <end position="187"/>
    </location>
</feature>
<sequence>MCTMTLEKESEEMEKRGAEEEEEEEEEEQELSVMEPIEEDLVSNIEQILGYKFGEKKLLAQALTHGSFYNPGRKVGPCYERLEFLGDAVLGVLMARKVFFSYTSLPPGQLTLLRGANVDTERLARIAVESNLHRYLRHKAPQLECQIQEFMEGMHQYPIHSNGLLDPPKQLADIVESVIGAIFIDSNSSLETVWKVFRRVAEPLIGPDTLGKHPVSELYQLCQKNRMNVSFMKDTWTESTSVDVLVDGCLFGSGTCSKKEIAQNRAAKAALDRLKMIL</sequence>
<evidence type="ECO:0000256" key="1">
    <source>
        <dbReference type="ARBA" id="ARBA00001936"/>
    </source>
</evidence>
<dbReference type="SUPFAM" id="SSF54768">
    <property type="entry name" value="dsRNA-binding domain-like"/>
    <property type="match status" value="1"/>
</dbReference>
<dbReference type="InterPro" id="IPR036389">
    <property type="entry name" value="RNase_III_sf"/>
</dbReference>
<feature type="compositionally biased region" description="Acidic residues" evidence="10">
    <location>
        <begin position="19"/>
        <end position="32"/>
    </location>
</feature>
<dbReference type="PANTHER" id="PTHR14950:SF54">
    <property type="entry name" value="RNASE II-LIKE 1"/>
    <property type="match status" value="1"/>
</dbReference>
<accession>A0AAP0G563</accession>
<evidence type="ECO:0000256" key="9">
    <source>
        <dbReference type="PROSITE-ProRule" id="PRU00266"/>
    </source>
</evidence>
<evidence type="ECO:0000313" key="13">
    <source>
        <dbReference type="EMBL" id="KAK8937331.1"/>
    </source>
</evidence>
<evidence type="ECO:0000256" key="10">
    <source>
        <dbReference type="SAM" id="MobiDB-lite"/>
    </source>
</evidence>
<dbReference type="SMART" id="SM00358">
    <property type="entry name" value="DSRM"/>
    <property type="match status" value="1"/>
</dbReference>
<dbReference type="AlphaFoldDB" id="A0AAP0G563"/>
<evidence type="ECO:0000256" key="3">
    <source>
        <dbReference type="ARBA" id="ARBA00022722"/>
    </source>
</evidence>
<dbReference type="EMBL" id="JBBWWQ010000010">
    <property type="protein sequence ID" value="KAK8937331.1"/>
    <property type="molecule type" value="Genomic_DNA"/>
</dbReference>
<comment type="cofactor">
    <cofactor evidence="2">
        <name>Mg(2+)</name>
        <dbReference type="ChEBI" id="CHEBI:18420"/>
    </cofactor>
</comment>
<dbReference type="InterPro" id="IPR014720">
    <property type="entry name" value="dsRBD_dom"/>
</dbReference>
<organism evidence="13 14">
    <name type="scientific">Platanthera zijinensis</name>
    <dbReference type="NCBI Taxonomy" id="2320716"/>
    <lineage>
        <taxon>Eukaryota</taxon>
        <taxon>Viridiplantae</taxon>
        <taxon>Streptophyta</taxon>
        <taxon>Embryophyta</taxon>
        <taxon>Tracheophyta</taxon>
        <taxon>Spermatophyta</taxon>
        <taxon>Magnoliopsida</taxon>
        <taxon>Liliopsida</taxon>
        <taxon>Asparagales</taxon>
        <taxon>Orchidaceae</taxon>
        <taxon>Orchidoideae</taxon>
        <taxon>Orchideae</taxon>
        <taxon>Orchidinae</taxon>
        <taxon>Platanthera</taxon>
    </lineage>
</organism>
<dbReference type="GO" id="GO:0003723">
    <property type="term" value="F:RNA binding"/>
    <property type="evidence" value="ECO:0007669"/>
    <property type="project" value="UniProtKB-UniRule"/>
</dbReference>
<dbReference type="InterPro" id="IPR000999">
    <property type="entry name" value="RNase_III_dom"/>
</dbReference>
<dbReference type="Gene3D" id="1.10.1520.10">
    <property type="entry name" value="Ribonuclease III domain"/>
    <property type="match status" value="1"/>
</dbReference>
<dbReference type="GO" id="GO:0030422">
    <property type="term" value="P:siRNA processing"/>
    <property type="evidence" value="ECO:0007669"/>
    <property type="project" value="TreeGrafter"/>
</dbReference>
<gene>
    <name evidence="13" type="ORF">KSP39_PZI012015</name>
</gene>
<feature type="region of interest" description="Disordered" evidence="10">
    <location>
        <begin position="1"/>
        <end position="32"/>
    </location>
</feature>
<dbReference type="PROSITE" id="PS50142">
    <property type="entry name" value="RNASE_3_2"/>
    <property type="match status" value="1"/>
</dbReference>
<keyword evidence="14" id="KW-1185">Reference proteome</keyword>
<keyword evidence="7" id="KW-0460">Magnesium</keyword>
<dbReference type="Gene3D" id="3.30.160.20">
    <property type="match status" value="1"/>
</dbReference>
<dbReference type="GO" id="GO:0005634">
    <property type="term" value="C:nucleus"/>
    <property type="evidence" value="ECO:0007669"/>
    <property type="project" value="TreeGrafter"/>
</dbReference>
<dbReference type="SMART" id="SM00535">
    <property type="entry name" value="RIBOc"/>
    <property type="match status" value="1"/>
</dbReference>
<name>A0AAP0G563_9ASPA</name>
<dbReference type="CDD" id="cd00593">
    <property type="entry name" value="RIBOc"/>
    <property type="match status" value="1"/>
</dbReference>
<proteinExistence type="predicted"/>
<comment type="caution">
    <text evidence="13">The sequence shown here is derived from an EMBL/GenBank/DDBJ whole genome shotgun (WGS) entry which is preliminary data.</text>
</comment>
<dbReference type="GO" id="GO:0046872">
    <property type="term" value="F:metal ion binding"/>
    <property type="evidence" value="ECO:0007669"/>
    <property type="project" value="UniProtKB-KW"/>
</dbReference>
<dbReference type="PROSITE" id="PS00517">
    <property type="entry name" value="RNASE_3_1"/>
    <property type="match status" value="1"/>
</dbReference>
<dbReference type="Pfam" id="PF00636">
    <property type="entry name" value="Ribonuclease_3"/>
    <property type="match status" value="1"/>
</dbReference>
<reference evidence="13 14" key="1">
    <citation type="journal article" date="2022" name="Nat. Plants">
        <title>Genomes of leafy and leafless Platanthera orchids illuminate the evolution of mycoheterotrophy.</title>
        <authorList>
            <person name="Li M.H."/>
            <person name="Liu K.W."/>
            <person name="Li Z."/>
            <person name="Lu H.C."/>
            <person name="Ye Q.L."/>
            <person name="Zhang D."/>
            <person name="Wang J.Y."/>
            <person name="Li Y.F."/>
            <person name="Zhong Z.M."/>
            <person name="Liu X."/>
            <person name="Yu X."/>
            <person name="Liu D.K."/>
            <person name="Tu X.D."/>
            <person name="Liu B."/>
            <person name="Hao Y."/>
            <person name="Liao X.Y."/>
            <person name="Jiang Y.T."/>
            <person name="Sun W.H."/>
            <person name="Chen J."/>
            <person name="Chen Y.Q."/>
            <person name="Ai Y."/>
            <person name="Zhai J.W."/>
            <person name="Wu S.S."/>
            <person name="Zhou Z."/>
            <person name="Hsiao Y.Y."/>
            <person name="Wu W.L."/>
            <person name="Chen Y.Y."/>
            <person name="Lin Y.F."/>
            <person name="Hsu J.L."/>
            <person name="Li C.Y."/>
            <person name="Wang Z.W."/>
            <person name="Zhao X."/>
            <person name="Zhong W.Y."/>
            <person name="Ma X.K."/>
            <person name="Ma L."/>
            <person name="Huang J."/>
            <person name="Chen G.Z."/>
            <person name="Huang M.Z."/>
            <person name="Huang L."/>
            <person name="Peng D.H."/>
            <person name="Luo Y.B."/>
            <person name="Zou S.Q."/>
            <person name="Chen S.P."/>
            <person name="Lan S."/>
            <person name="Tsai W.C."/>
            <person name="Van de Peer Y."/>
            <person name="Liu Z.J."/>
        </authorList>
    </citation>
    <scope>NUCLEOTIDE SEQUENCE [LARGE SCALE GENOMIC DNA]</scope>
    <source>
        <strain evidence="13">Lor287</strain>
    </source>
</reference>
<evidence type="ECO:0000256" key="2">
    <source>
        <dbReference type="ARBA" id="ARBA00001946"/>
    </source>
</evidence>
<keyword evidence="5" id="KW-0255">Endonuclease</keyword>
<keyword evidence="3" id="KW-0540">Nuclease</keyword>
<feature type="domain" description="DRBM" evidence="11">
    <location>
        <begin position="213"/>
        <end position="276"/>
    </location>
</feature>
<dbReference type="Proteomes" id="UP001418222">
    <property type="component" value="Unassembled WGS sequence"/>
</dbReference>
<keyword evidence="6" id="KW-0378">Hydrolase</keyword>
<evidence type="ECO:0000256" key="8">
    <source>
        <dbReference type="ARBA" id="ARBA00022884"/>
    </source>
</evidence>
<dbReference type="GO" id="GO:0005737">
    <property type="term" value="C:cytoplasm"/>
    <property type="evidence" value="ECO:0007669"/>
    <property type="project" value="TreeGrafter"/>
</dbReference>
<keyword evidence="8 9" id="KW-0694">RNA-binding</keyword>
<evidence type="ECO:0000313" key="14">
    <source>
        <dbReference type="Proteomes" id="UP001418222"/>
    </source>
</evidence>
<evidence type="ECO:0000256" key="5">
    <source>
        <dbReference type="ARBA" id="ARBA00022759"/>
    </source>
</evidence>
<evidence type="ECO:0000256" key="4">
    <source>
        <dbReference type="ARBA" id="ARBA00022723"/>
    </source>
</evidence>
<dbReference type="FunFam" id="1.10.1520.10:FF:000004">
    <property type="entry name" value="Endoribonuclease dicer-like 1"/>
    <property type="match status" value="1"/>
</dbReference>
<dbReference type="PROSITE" id="PS50137">
    <property type="entry name" value="DS_RBD"/>
    <property type="match status" value="1"/>
</dbReference>
<dbReference type="Pfam" id="PF00035">
    <property type="entry name" value="dsrm"/>
    <property type="match status" value="1"/>
</dbReference>
<evidence type="ECO:0000259" key="11">
    <source>
        <dbReference type="PROSITE" id="PS50137"/>
    </source>
</evidence>
<dbReference type="GO" id="GO:0004525">
    <property type="term" value="F:ribonuclease III activity"/>
    <property type="evidence" value="ECO:0007669"/>
    <property type="project" value="InterPro"/>
</dbReference>
<keyword evidence="4" id="KW-0479">Metal-binding</keyword>
<evidence type="ECO:0000256" key="7">
    <source>
        <dbReference type="ARBA" id="ARBA00022842"/>
    </source>
</evidence>
<dbReference type="SUPFAM" id="SSF69065">
    <property type="entry name" value="RNase III domain-like"/>
    <property type="match status" value="1"/>
</dbReference>
<evidence type="ECO:0000256" key="6">
    <source>
        <dbReference type="ARBA" id="ARBA00022801"/>
    </source>
</evidence>
<dbReference type="PANTHER" id="PTHR14950">
    <property type="entry name" value="DICER-RELATED"/>
    <property type="match status" value="1"/>
</dbReference>
<protein>
    <submittedName>
        <fullName evidence="13">Ribonuclease 3-like protein 3</fullName>
    </submittedName>
</protein>